<dbReference type="Proteomes" id="UP001055114">
    <property type="component" value="Unassembled WGS sequence"/>
</dbReference>
<reference evidence="8 9" key="2">
    <citation type="journal article" date="2019" name="Nat. Med.">
        <title>A library of human gut bacterial isolates paired with longitudinal multiomics data enables mechanistic microbiome research.</title>
        <authorList>
            <person name="Poyet M."/>
            <person name="Groussin M."/>
            <person name="Gibbons S.M."/>
            <person name="Avila-Pacheco J."/>
            <person name="Jiang X."/>
            <person name="Kearney S.M."/>
            <person name="Perrotta A.R."/>
            <person name="Berdy B."/>
            <person name="Zhao S."/>
            <person name="Lieberman T.D."/>
            <person name="Swanson P.K."/>
            <person name="Smith M."/>
            <person name="Roesemann S."/>
            <person name="Alexander J.E."/>
            <person name="Rich S.A."/>
            <person name="Livny J."/>
            <person name="Vlamakis H."/>
            <person name="Clish C."/>
            <person name="Bullock K."/>
            <person name="Deik A."/>
            <person name="Scott J."/>
            <person name="Pierce K.A."/>
            <person name="Xavier R.J."/>
            <person name="Alm E.J."/>
        </authorList>
    </citation>
    <scope>NUCLEOTIDE SEQUENCE [LARGE SCALE GENOMIC DNA]</scope>
    <source>
        <strain evidence="5 10">BIOML-A11</strain>
        <strain evidence="4 9">BIOML-A16</strain>
        <strain evidence="3 8">BIOML-A29</strain>
    </source>
</reference>
<dbReference type="EMBL" id="WNDD01000035">
    <property type="protein sequence ID" value="MTV03842.1"/>
    <property type="molecule type" value="Genomic_DNA"/>
</dbReference>
<evidence type="ECO:0000313" key="7">
    <source>
        <dbReference type="Proteomes" id="UP000286260"/>
    </source>
</evidence>
<feature type="transmembrane region" description="Helical" evidence="1">
    <location>
        <begin position="132"/>
        <end position="157"/>
    </location>
</feature>
<reference evidence="6 7" key="1">
    <citation type="submission" date="2018-08" db="EMBL/GenBank/DDBJ databases">
        <title>A genome reference for cultivated species of the human gut microbiota.</title>
        <authorList>
            <person name="Zou Y."/>
            <person name="Xue W."/>
            <person name="Luo G."/>
        </authorList>
    </citation>
    <scope>NUCLEOTIDE SEQUENCE [LARGE SCALE GENOMIC DNA]</scope>
    <source>
        <strain evidence="6 7">AM34-17</strain>
    </source>
</reference>
<dbReference type="STRING" id="46503.ERS852463_00311"/>
<dbReference type="OrthoDB" id="9808460at2"/>
<accession>A0A354ML87</accession>
<evidence type="ECO:0000256" key="1">
    <source>
        <dbReference type="SAM" id="Phobius"/>
    </source>
</evidence>
<evidence type="ECO:0000313" key="6">
    <source>
        <dbReference type="EMBL" id="RHC88109.1"/>
    </source>
</evidence>
<dbReference type="EMBL" id="QSII01000006">
    <property type="protein sequence ID" value="RHC88109.1"/>
    <property type="molecule type" value="Genomic_DNA"/>
</dbReference>
<feature type="transmembrane region" description="Helical" evidence="1">
    <location>
        <begin position="88"/>
        <end position="112"/>
    </location>
</feature>
<keyword evidence="8" id="KW-1185">Reference proteome</keyword>
<protein>
    <submittedName>
        <fullName evidence="6">DUF456 domain-containing protein</fullName>
    </submittedName>
    <submittedName>
        <fullName evidence="3">DUF456 family protein</fullName>
    </submittedName>
    <submittedName>
        <fullName evidence="2">Membrane protein</fullName>
    </submittedName>
</protein>
<evidence type="ECO:0000313" key="5">
    <source>
        <dbReference type="EMBL" id="MTV03842.1"/>
    </source>
</evidence>
<proteinExistence type="predicted"/>
<evidence type="ECO:0000313" key="9">
    <source>
        <dbReference type="Proteomes" id="UP000448908"/>
    </source>
</evidence>
<dbReference type="EMBL" id="WNCN01000006">
    <property type="protein sequence ID" value="MTU39032.1"/>
    <property type="molecule type" value="Genomic_DNA"/>
</dbReference>
<dbReference type="Proteomes" id="UP000448908">
    <property type="component" value="Unassembled WGS sequence"/>
</dbReference>
<dbReference type="InterPro" id="IPR007403">
    <property type="entry name" value="DUF456"/>
</dbReference>
<feature type="transmembrane region" description="Helical" evidence="1">
    <location>
        <begin position="44"/>
        <end position="67"/>
    </location>
</feature>
<evidence type="ECO:0000313" key="8">
    <source>
        <dbReference type="Proteomes" id="UP000434916"/>
    </source>
</evidence>
<keyword evidence="1" id="KW-0472">Membrane</keyword>
<keyword evidence="1" id="KW-0812">Transmembrane</keyword>
<dbReference type="Proteomes" id="UP000434916">
    <property type="component" value="Unassembled WGS sequence"/>
</dbReference>
<evidence type="ECO:0000313" key="2">
    <source>
        <dbReference type="EMBL" id="GKH72159.1"/>
    </source>
</evidence>
<evidence type="ECO:0000313" key="4">
    <source>
        <dbReference type="EMBL" id="MTU71011.1"/>
    </source>
</evidence>
<dbReference type="PANTHER" id="PTHR39165:SF1">
    <property type="entry name" value="DUF456 DOMAIN-CONTAINING PROTEIN"/>
    <property type="match status" value="1"/>
</dbReference>
<gene>
    <name evidence="2" type="ORF">CE91St3_20220</name>
    <name evidence="6" type="ORF">DW828_06295</name>
    <name evidence="3" type="ORF">GMD82_05850</name>
    <name evidence="4" type="ORF">GMD92_18595</name>
    <name evidence="5" type="ORF">GME02_19850</name>
</gene>
<dbReference type="PANTHER" id="PTHR39165">
    <property type="entry name" value="IG HYPOTHETICAL 17883"/>
    <property type="match status" value="1"/>
</dbReference>
<dbReference type="EMBL" id="WNDA01000040">
    <property type="protein sequence ID" value="MTU71011.1"/>
    <property type="molecule type" value="Genomic_DNA"/>
</dbReference>
<reference evidence="2" key="3">
    <citation type="submission" date="2022-01" db="EMBL/GenBank/DDBJ databases">
        <title>Novel bile acid biosynthetic pathways are enriched in the microbiome of centenarians.</title>
        <authorList>
            <person name="Sato Y."/>
            <person name="Atarashi K."/>
            <person name="Plichta R.D."/>
            <person name="Arai Y."/>
            <person name="Sasajima S."/>
            <person name="Kearney M.S."/>
            <person name="Suda W."/>
            <person name="Takeshita K."/>
            <person name="Sasaki T."/>
            <person name="Okamoto S."/>
            <person name="Skelly N.A."/>
            <person name="Okamura Y."/>
            <person name="Vlamakis H."/>
            <person name="Li Y."/>
            <person name="Tanoue T."/>
            <person name="Takei H."/>
            <person name="Nittono H."/>
            <person name="Narushima S."/>
            <person name="Irie J."/>
            <person name="Itoh H."/>
            <person name="Moriya K."/>
            <person name="Sugiura Y."/>
            <person name="Suematsu M."/>
            <person name="Moritoki N."/>
            <person name="Shibata S."/>
            <person name="Littman R.D."/>
            <person name="Fischbach A.M."/>
            <person name="Uwamino Y."/>
            <person name="Inoue T."/>
            <person name="Honda A."/>
            <person name="Hattori M."/>
            <person name="Murai T."/>
            <person name="Xavier J.R."/>
            <person name="Hirose N."/>
            <person name="Honda K."/>
        </authorList>
    </citation>
    <scope>NUCLEOTIDE SEQUENCE</scope>
    <source>
        <strain evidence="2">CE91-St3</strain>
    </source>
</reference>
<dbReference type="Proteomes" id="UP000482671">
    <property type="component" value="Unassembled WGS sequence"/>
</dbReference>
<dbReference type="RefSeq" id="WP_005639030.1">
    <property type="nucleotide sequence ID" value="NZ_BAABYG010000001.1"/>
</dbReference>
<keyword evidence="1" id="KW-1133">Transmembrane helix</keyword>
<evidence type="ECO:0000313" key="3">
    <source>
        <dbReference type="EMBL" id="MTU39032.1"/>
    </source>
</evidence>
<sequence length="158" mass="16785">MDIFLIILGVLCLLAGLAGCFLPVLPGPPVSYVGLLLLHFTDKIHFSTTHLILWAFLVIIVQVMDYVTPMLGTKYSGGGKWGNRGCMIGTIAGLFVFPPWGVLIGPFAGAVIGELFGGKKSAEAFKAGLGAFVGFLFSVVVKVSVCGYFIYSFVAALF</sequence>
<name>A0A354ML87_9BACT</name>
<evidence type="ECO:0000313" key="10">
    <source>
        <dbReference type="Proteomes" id="UP000482671"/>
    </source>
</evidence>
<dbReference type="Proteomes" id="UP000286260">
    <property type="component" value="Unassembled WGS sequence"/>
</dbReference>
<dbReference type="GeneID" id="49202419"/>
<organism evidence="6 7">
    <name type="scientific">Parabacteroides merdae</name>
    <dbReference type="NCBI Taxonomy" id="46503"/>
    <lineage>
        <taxon>Bacteria</taxon>
        <taxon>Pseudomonadati</taxon>
        <taxon>Bacteroidota</taxon>
        <taxon>Bacteroidia</taxon>
        <taxon>Bacteroidales</taxon>
        <taxon>Tannerellaceae</taxon>
        <taxon>Parabacteroides</taxon>
    </lineage>
</organism>
<dbReference type="EMBL" id="BQNZ01000001">
    <property type="protein sequence ID" value="GKH72159.1"/>
    <property type="molecule type" value="Genomic_DNA"/>
</dbReference>
<dbReference type="AlphaFoldDB" id="A0A354ML87"/>
<comment type="caution">
    <text evidence="6">The sequence shown here is derived from an EMBL/GenBank/DDBJ whole genome shotgun (WGS) entry which is preliminary data.</text>
</comment>
<dbReference type="Pfam" id="PF04306">
    <property type="entry name" value="DUF456"/>
    <property type="match status" value="1"/>
</dbReference>